<feature type="region of interest" description="Disordered" evidence="1">
    <location>
        <begin position="259"/>
        <end position="289"/>
    </location>
</feature>
<sequence>MSNLENLSGGAVNTADGVGAAGLVGNANDEFVVGRSRGPGGDGCKADLGDTATATALDGDGDGKDTEAAPEAAEDDGAATPQEEEGEDEEEEEGFHDEAEDAGFAAQSGDGGCEVTCPVSAEDRLTERFGRVVASATRGSVLLELPLPSITRRRGHRHKAHKDTAITAGPSQATVLIVPLHGLHRGYAAACAALVSSRVAFLSSCKALSGLSQGDLSHLALAARPLWLAGGAVVVRQGDPVDALYLVQEGEIRLLDDPDGVVHHHHHHHHHHQHQHHQHQHHHIHHQHQQENHRHHLQTQTHRGHPCKTDAATRVSASSVLLSASLSEDPVMSSEIARSPWSVASHGHMYGHGYAYGHGAAAAAIVAGGGVSSDASAAQVQRSLAQLVPLMILEPGALLGESVLGCGPPLGSRESLELLPLLPQDPPQEEEESGSTAVADSAAHSGQLHLLHVPSPPPLLPAPPTALPGATTGRSPLQLRQSTHRISFATGATAATAATSDTSSPLESVASAPIPPSCKEKMASQTSAASLQKQVSQPDLEEVLPPPPPSQQQQQLYDSPYNHHKQMQHLHRLLTKQGQDHRLQQIDNHNHHGQQPTDSSNGEAVGNHATYGNTHGHGAPGRRASGVTPGGVSQPGLQQHMQHQRSTETQLGSPPPFTTTTSSSTSGGAVAAAADTTSPSSNAAVAAAASAEDAAAAAANAAVGAATPVNVFPATAVAVGAVRLLALPRKALQRLPQLQPVLAALASGQLRILEHRRRDAQEMRDRLEGATGAAGEAECAACPAGTASLTSTSPVKDPYAEARRRQSERRAAVGALNGNAAAVPQVPEVLPTDEMISRPSAALEKMGFKVPKVRGILAQSASSSVGAISSRRSPGSRRSSEHQPQLQQLDTPFHYSQPNSPITAAAAAAARMRSSTGELGFLDTLTSRSQSVNAGTLPRLPAVARVASTMAVSGGAAADVDSEGVSSPLPRGAAAASAAAAAIANGGGYLLGLDSPDRLRSSISMPERSGYSLTSRLSTALPRIVKGQVQSLRGSTGGSARGERSLCGVAPPSDPRSYSGSPIRRSPRVYDMDAYIASASGSRAGSASRSSRGRVGFEVPPDGDGAALSCKFPSAVAGVELIASAGSPRNHSLSGVVASGGATSGSTAATLAVLPPQVAAAALPPRTVSVTNLGRLCIPMAGLDEGTISRTRRTGSGAVSPVSTAPATLPIPPPPPSAATGWRPIRISHEDGRLPVLPSPQRPSRMFQEEAAAAAAALLRGHAGAGSAAGTAVPLVPTPPARPSGKAVLTDDATVSRWMEEHASGFVNGASGATPLRRAIPGQSASQQPLPPPSVIQKLSAVAAGSVSMESHLAAAAAAMKRSSGTGL</sequence>
<feature type="region of interest" description="Disordered" evidence="1">
    <location>
        <begin position="1"/>
        <end position="96"/>
    </location>
</feature>
<evidence type="ECO:0000313" key="4">
    <source>
        <dbReference type="Proteomes" id="UP000747399"/>
    </source>
</evidence>
<feature type="compositionally biased region" description="Pro residues" evidence="1">
    <location>
        <begin position="454"/>
        <end position="466"/>
    </location>
</feature>
<feature type="region of interest" description="Disordered" evidence="1">
    <location>
        <begin position="861"/>
        <end position="897"/>
    </location>
</feature>
<comment type="caution">
    <text evidence="3">The sequence shown here is derived from an EMBL/GenBank/DDBJ whole genome shotgun (WGS) entry which is preliminary data.</text>
</comment>
<organism evidence="3 4">
    <name type="scientific">Volvox africanus</name>
    <dbReference type="NCBI Taxonomy" id="51714"/>
    <lineage>
        <taxon>Eukaryota</taxon>
        <taxon>Viridiplantae</taxon>
        <taxon>Chlorophyta</taxon>
        <taxon>core chlorophytes</taxon>
        <taxon>Chlorophyceae</taxon>
        <taxon>CS clade</taxon>
        <taxon>Chlamydomonadales</taxon>
        <taxon>Volvocaceae</taxon>
        <taxon>Volvox</taxon>
    </lineage>
</organism>
<feature type="compositionally biased region" description="Basic and acidic residues" evidence="1">
    <location>
        <begin position="798"/>
        <end position="810"/>
    </location>
</feature>
<accession>A0A8J4F666</accession>
<reference evidence="3" key="1">
    <citation type="journal article" date="2021" name="Proc. Natl. Acad. Sci. U.S.A.">
        <title>Three genomes in the algal genus Volvox reveal the fate of a haploid sex-determining region after a transition to homothallism.</title>
        <authorList>
            <person name="Yamamoto K."/>
            <person name="Hamaji T."/>
            <person name="Kawai-Toyooka H."/>
            <person name="Matsuzaki R."/>
            <person name="Takahashi F."/>
            <person name="Nishimura Y."/>
            <person name="Kawachi M."/>
            <person name="Noguchi H."/>
            <person name="Minakuchi Y."/>
            <person name="Umen J.G."/>
            <person name="Toyoda A."/>
            <person name="Nozaki H."/>
        </authorList>
    </citation>
    <scope>NUCLEOTIDE SEQUENCE</scope>
    <source>
        <strain evidence="3">NIES-3780</strain>
    </source>
</reference>
<protein>
    <recommendedName>
        <fullName evidence="2">Cyclic nucleotide-binding domain-containing protein</fullName>
    </recommendedName>
</protein>
<dbReference type="InterPro" id="IPR018490">
    <property type="entry name" value="cNMP-bd_dom_sf"/>
</dbReference>
<name>A0A8J4F666_9CHLO</name>
<gene>
    <name evidence="3" type="ORF">Vafri_16929</name>
</gene>
<feature type="compositionally biased region" description="Polar residues" evidence="1">
    <location>
        <begin position="523"/>
        <end position="536"/>
    </location>
</feature>
<feature type="region of interest" description="Disordered" evidence="1">
    <location>
        <begin position="1188"/>
        <end position="1221"/>
    </location>
</feature>
<dbReference type="CDD" id="cd00038">
    <property type="entry name" value="CAP_ED"/>
    <property type="match status" value="1"/>
</dbReference>
<feature type="region of interest" description="Disordered" evidence="1">
    <location>
        <begin position="423"/>
        <end position="442"/>
    </location>
</feature>
<proteinExistence type="predicted"/>
<feature type="compositionally biased region" description="Polar residues" evidence="1">
    <location>
        <begin position="882"/>
        <end position="897"/>
    </location>
</feature>
<evidence type="ECO:0000313" key="3">
    <source>
        <dbReference type="EMBL" id="GIL62750.1"/>
    </source>
</evidence>
<dbReference type="SUPFAM" id="SSF51206">
    <property type="entry name" value="cAMP-binding domain-like"/>
    <property type="match status" value="1"/>
</dbReference>
<feature type="compositionally biased region" description="Low complexity" evidence="1">
    <location>
        <begin position="861"/>
        <end position="877"/>
    </location>
</feature>
<feature type="compositionally biased region" description="Acidic residues" evidence="1">
    <location>
        <begin position="72"/>
        <end position="96"/>
    </location>
</feature>
<feature type="compositionally biased region" description="Low complexity" evidence="1">
    <location>
        <begin position="49"/>
        <end position="58"/>
    </location>
</feature>
<keyword evidence="4" id="KW-1185">Reference proteome</keyword>
<dbReference type="Gene3D" id="2.60.120.10">
    <property type="entry name" value="Jelly Rolls"/>
    <property type="match status" value="1"/>
</dbReference>
<feature type="compositionally biased region" description="Polar residues" evidence="1">
    <location>
        <begin position="593"/>
        <end position="602"/>
    </location>
</feature>
<feature type="region of interest" description="Disordered" evidence="1">
    <location>
        <begin position="788"/>
        <end position="810"/>
    </location>
</feature>
<feature type="region of interest" description="Disordered" evidence="1">
    <location>
        <begin position="449"/>
        <end position="475"/>
    </location>
</feature>
<dbReference type="InterPro" id="IPR014710">
    <property type="entry name" value="RmlC-like_jellyroll"/>
</dbReference>
<dbReference type="PROSITE" id="PS50042">
    <property type="entry name" value="CNMP_BINDING_3"/>
    <property type="match status" value="1"/>
</dbReference>
<evidence type="ECO:0000256" key="1">
    <source>
        <dbReference type="SAM" id="MobiDB-lite"/>
    </source>
</evidence>
<evidence type="ECO:0000259" key="2">
    <source>
        <dbReference type="PROSITE" id="PS50042"/>
    </source>
</evidence>
<feature type="region of interest" description="Disordered" evidence="1">
    <location>
        <begin position="1029"/>
        <end position="1064"/>
    </location>
</feature>
<feature type="compositionally biased region" description="Low complexity" evidence="1">
    <location>
        <begin position="15"/>
        <end position="29"/>
    </location>
</feature>
<feature type="compositionally biased region" description="Basic residues" evidence="1">
    <location>
        <begin position="263"/>
        <end position="289"/>
    </location>
</feature>
<feature type="region of interest" description="Disordered" evidence="1">
    <location>
        <begin position="1309"/>
        <end position="1333"/>
    </location>
</feature>
<feature type="domain" description="Cyclic nucleotide-binding" evidence="2">
    <location>
        <begin position="207"/>
        <end position="255"/>
    </location>
</feature>
<feature type="region of interest" description="Disordered" evidence="1">
    <location>
        <begin position="497"/>
        <end position="556"/>
    </location>
</feature>
<feature type="region of interest" description="Disordered" evidence="1">
    <location>
        <begin position="588"/>
        <end position="678"/>
    </location>
</feature>
<dbReference type="Proteomes" id="UP000747399">
    <property type="component" value="Unassembled WGS sequence"/>
</dbReference>
<dbReference type="InterPro" id="IPR000595">
    <property type="entry name" value="cNMP-bd_dom"/>
</dbReference>
<feature type="compositionally biased region" description="Low complexity" evidence="1">
    <location>
        <begin position="658"/>
        <end position="678"/>
    </location>
</feature>
<dbReference type="EMBL" id="BNCO01000053">
    <property type="protein sequence ID" value="GIL62750.1"/>
    <property type="molecule type" value="Genomic_DNA"/>
</dbReference>